<evidence type="ECO:0000313" key="3">
    <source>
        <dbReference type="Proteomes" id="UP000257109"/>
    </source>
</evidence>
<proteinExistence type="predicted"/>
<feature type="non-terminal residue" evidence="2">
    <location>
        <position position="1"/>
    </location>
</feature>
<sequence>METYFPLEWKSLNLHKYEGTIDLDENIHIYTTQKPPSNIDDLRAQHELGRGKHRRDKESRGPKYNYYTPLDDNIAKILEEACNAKLIPLPPYSKPLERTNCSKHYQYHHNFGHMIEGCLNLRDRTEELI</sequence>
<dbReference type="EMBL" id="QJKJ01011792">
    <property type="protein sequence ID" value="RDX70219.1"/>
    <property type="molecule type" value="Genomic_DNA"/>
</dbReference>
<keyword evidence="3" id="KW-1185">Reference proteome</keyword>
<gene>
    <name evidence="2" type="ORF">CR513_50564</name>
</gene>
<evidence type="ECO:0000256" key="1">
    <source>
        <dbReference type="SAM" id="MobiDB-lite"/>
    </source>
</evidence>
<feature type="region of interest" description="Disordered" evidence="1">
    <location>
        <begin position="46"/>
        <end position="65"/>
    </location>
</feature>
<reference evidence="2" key="1">
    <citation type="submission" date="2018-05" db="EMBL/GenBank/DDBJ databases">
        <title>Draft genome of Mucuna pruriens seed.</title>
        <authorList>
            <person name="Nnadi N.E."/>
            <person name="Vos R."/>
            <person name="Hasami M.H."/>
            <person name="Devisetty U.K."/>
            <person name="Aguiy J.C."/>
        </authorList>
    </citation>
    <scope>NUCLEOTIDE SEQUENCE [LARGE SCALE GENOMIC DNA]</scope>
    <source>
        <strain evidence="2">JCA_2017</strain>
    </source>
</reference>
<dbReference type="Proteomes" id="UP000257109">
    <property type="component" value="Unassembled WGS sequence"/>
</dbReference>
<dbReference type="AlphaFoldDB" id="A0A371EW71"/>
<evidence type="ECO:0000313" key="2">
    <source>
        <dbReference type="EMBL" id="RDX70219.1"/>
    </source>
</evidence>
<comment type="caution">
    <text evidence="2">The sequence shown here is derived from an EMBL/GenBank/DDBJ whole genome shotgun (WGS) entry which is preliminary data.</text>
</comment>
<accession>A0A371EW71</accession>
<protein>
    <submittedName>
        <fullName evidence="2">Uncharacterized protein</fullName>
    </submittedName>
</protein>
<name>A0A371EW71_MUCPR</name>
<feature type="compositionally biased region" description="Basic and acidic residues" evidence="1">
    <location>
        <begin position="46"/>
        <end position="61"/>
    </location>
</feature>
<organism evidence="2 3">
    <name type="scientific">Mucuna pruriens</name>
    <name type="common">Velvet bean</name>
    <name type="synonym">Dolichos pruriens</name>
    <dbReference type="NCBI Taxonomy" id="157652"/>
    <lineage>
        <taxon>Eukaryota</taxon>
        <taxon>Viridiplantae</taxon>
        <taxon>Streptophyta</taxon>
        <taxon>Embryophyta</taxon>
        <taxon>Tracheophyta</taxon>
        <taxon>Spermatophyta</taxon>
        <taxon>Magnoliopsida</taxon>
        <taxon>eudicotyledons</taxon>
        <taxon>Gunneridae</taxon>
        <taxon>Pentapetalae</taxon>
        <taxon>rosids</taxon>
        <taxon>fabids</taxon>
        <taxon>Fabales</taxon>
        <taxon>Fabaceae</taxon>
        <taxon>Papilionoideae</taxon>
        <taxon>50 kb inversion clade</taxon>
        <taxon>NPAAA clade</taxon>
        <taxon>indigoferoid/millettioid clade</taxon>
        <taxon>Phaseoleae</taxon>
        <taxon>Mucuna</taxon>
    </lineage>
</organism>